<dbReference type="AlphaFoldDB" id="A0A5B8RV62"/>
<dbReference type="EMBL" id="CP042344">
    <property type="protein sequence ID" value="QEA12648.1"/>
    <property type="molecule type" value="Genomic_DNA"/>
</dbReference>
<keyword evidence="1" id="KW-0732">Signal</keyword>
<dbReference type="InterPro" id="IPR038507">
    <property type="entry name" value="YcnI-like_sf"/>
</dbReference>
<evidence type="ECO:0000259" key="2">
    <source>
        <dbReference type="Pfam" id="PF07987"/>
    </source>
</evidence>
<reference evidence="3 4" key="1">
    <citation type="submission" date="2019-07" db="EMBL/GenBank/DDBJ databases">
        <title>Complete genome sequence of Comamonas sp. NLF 7-7 isolated from livestock.</title>
        <authorList>
            <person name="Kim D.H."/>
            <person name="Kim J.G."/>
        </authorList>
    </citation>
    <scope>NUCLEOTIDE SEQUENCE [LARGE SCALE GENOMIC DNA]</scope>
    <source>
        <strain evidence="3 4">NLF 7-7</strain>
    </source>
</reference>
<protein>
    <submittedName>
        <fullName evidence="3">YcnI family protein</fullName>
    </submittedName>
</protein>
<dbReference type="Pfam" id="PF07987">
    <property type="entry name" value="DUF1775"/>
    <property type="match status" value="1"/>
</dbReference>
<dbReference type="OrthoDB" id="9796962at2"/>
<sequence length="181" mass="19064">MSLPTIRTAALAAPSLLAGALLCASTAQAHVTLQTPQAQAGSGYKAVLRLPHGCKGSATVRVSVQIPAGVIAVKPQPKPGWQIEIQRGKYAQAYRYHGAQLSEGVRTLTWSGGPLPDAYYDEFVFSSQIASSLPPGTVLYFPVVQTCEQGVQRWIEIPADGQAARPEMPAPALKVTGGEGQ</sequence>
<feature type="chain" id="PRO_5022712530" evidence="1">
    <location>
        <begin position="30"/>
        <end position="181"/>
    </location>
</feature>
<name>A0A5B8RV62_9BURK</name>
<feature type="domain" description="YncI copper-binding" evidence="2">
    <location>
        <begin position="30"/>
        <end position="175"/>
    </location>
</feature>
<evidence type="ECO:0000313" key="4">
    <source>
        <dbReference type="Proteomes" id="UP000321199"/>
    </source>
</evidence>
<organism evidence="3 4">
    <name type="scientific">Comamonas flocculans</name>
    <dbReference type="NCBI Taxonomy" id="2597701"/>
    <lineage>
        <taxon>Bacteria</taxon>
        <taxon>Pseudomonadati</taxon>
        <taxon>Pseudomonadota</taxon>
        <taxon>Betaproteobacteria</taxon>
        <taxon>Burkholderiales</taxon>
        <taxon>Comamonadaceae</taxon>
        <taxon>Comamonas</taxon>
    </lineage>
</organism>
<evidence type="ECO:0000313" key="3">
    <source>
        <dbReference type="EMBL" id="QEA12648.1"/>
    </source>
</evidence>
<accession>A0A5B8RV62</accession>
<proteinExistence type="predicted"/>
<keyword evidence="4" id="KW-1185">Reference proteome</keyword>
<dbReference type="Proteomes" id="UP000321199">
    <property type="component" value="Chromosome"/>
</dbReference>
<feature type="signal peptide" evidence="1">
    <location>
        <begin position="1"/>
        <end position="29"/>
    </location>
</feature>
<evidence type="ECO:0000256" key="1">
    <source>
        <dbReference type="SAM" id="SignalP"/>
    </source>
</evidence>
<dbReference type="RefSeq" id="WP_146912243.1">
    <property type="nucleotide sequence ID" value="NZ_CP042344.1"/>
</dbReference>
<gene>
    <name evidence="3" type="ORF">FOZ74_06170</name>
</gene>
<dbReference type="InterPro" id="IPR012533">
    <property type="entry name" value="YcnI-copper_dom"/>
</dbReference>
<dbReference type="CDD" id="cd08545">
    <property type="entry name" value="YcnI_like"/>
    <property type="match status" value="1"/>
</dbReference>
<dbReference type="Gene3D" id="2.60.40.2230">
    <property type="entry name" value="Uncharacterised protein YcnI-like PF07987, DUF1775"/>
    <property type="match status" value="1"/>
</dbReference>
<dbReference type="KEGG" id="cof:FOZ74_06170"/>